<dbReference type="CDD" id="cd00118">
    <property type="entry name" value="LysM"/>
    <property type="match status" value="1"/>
</dbReference>
<dbReference type="InterPro" id="IPR002508">
    <property type="entry name" value="MurNAc-LAA_cat"/>
</dbReference>
<dbReference type="InterPro" id="IPR050695">
    <property type="entry name" value="N-acetylmuramoyl_amidase_3"/>
</dbReference>
<keyword evidence="5" id="KW-0961">Cell wall biogenesis/degradation</keyword>
<dbReference type="RefSeq" id="WP_119977588.1">
    <property type="nucleotide sequence ID" value="NZ_BPFB01000012.1"/>
</dbReference>
<reference evidence="8 9" key="1">
    <citation type="submission" date="2021-05" db="EMBL/GenBank/DDBJ databases">
        <title>Molecular characterization for Shewanella algae harboring chromosomal blaOXA-55-like strains isolated from clinical and environment sample.</title>
        <authorList>
            <person name="Ohama Y."/>
            <person name="Aoki K."/>
            <person name="Harada S."/>
            <person name="Moriya K."/>
            <person name="Ishii Y."/>
            <person name="Tateda K."/>
        </authorList>
    </citation>
    <scope>NUCLEOTIDE SEQUENCE [LARGE SCALE GENOMIC DNA]</scope>
    <source>
        <strain evidence="8 9">LMG 23746</strain>
    </source>
</reference>
<keyword evidence="6" id="KW-0732">Signal</keyword>
<keyword evidence="9" id="KW-1185">Reference proteome</keyword>
<dbReference type="Pfam" id="PF01476">
    <property type="entry name" value="LysM"/>
    <property type="match status" value="1"/>
</dbReference>
<evidence type="ECO:0000313" key="8">
    <source>
        <dbReference type="EMBL" id="GIU45263.1"/>
    </source>
</evidence>
<gene>
    <name evidence="8" type="primary">amiB</name>
    <name evidence="8" type="ORF">TUM4630_12910</name>
</gene>
<evidence type="ECO:0000256" key="5">
    <source>
        <dbReference type="ARBA" id="ARBA00023316"/>
    </source>
</evidence>
<proteinExistence type="inferred from homology"/>
<feature type="signal peptide" evidence="6">
    <location>
        <begin position="1"/>
        <end position="24"/>
    </location>
</feature>
<dbReference type="SUPFAM" id="SSF53187">
    <property type="entry name" value="Zn-dependent exopeptidases"/>
    <property type="match status" value="1"/>
</dbReference>
<comment type="similarity">
    <text evidence="2">Belongs to the N-acetylmuramoyl-L-alanine amidase 3 family.</text>
</comment>
<dbReference type="Pfam" id="PF01520">
    <property type="entry name" value="Amidase_3"/>
    <property type="match status" value="1"/>
</dbReference>
<evidence type="ECO:0000256" key="2">
    <source>
        <dbReference type="ARBA" id="ARBA00010860"/>
    </source>
</evidence>
<dbReference type="SUPFAM" id="SSF54106">
    <property type="entry name" value="LysM domain"/>
    <property type="match status" value="1"/>
</dbReference>
<comment type="caution">
    <text evidence="8">The sequence shown here is derived from an EMBL/GenBank/DDBJ whole genome shotgun (WGS) entry which is preliminary data.</text>
</comment>
<dbReference type="InterPro" id="IPR036779">
    <property type="entry name" value="LysM_dom_sf"/>
</dbReference>
<comment type="catalytic activity">
    <reaction evidence="1">
        <text>Hydrolyzes the link between N-acetylmuramoyl residues and L-amino acid residues in certain cell-wall glycopeptides.</text>
        <dbReference type="EC" id="3.5.1.28"/>
    </reaction>
</comment>
<keyword evidence="4" id="KW-0378">Hydrolase</keyword>
<dbReference type="InterPro" id="IPR021731">
    <property type="entry name" value="AMIN_dom"/>
</dbReference>
<dbReference type="CDD" id="cd02696">
    <property type="entry name" value="MurNAc-LAA"/>
    <property type="match status" value="1"/>
</dbReference>
<dbReference type="SMART" id="SM00646">
    <property type="entry name" value="Ami_3"/>
    <property type="match status" value="1"/>
</dbReference>
<dbReference type="Proteomes" id="UP000761574">
    <property type="component" value="Unassembled WGS sequence"/>
</dbReference>
<dbReference type="Gene3D" id="3.10.350.10">
    <property type="entry name" value="LysM domain"/>
    <property type="match status" value="1"/>
</dbReference>
<protein>
    <recommendedName>
        <fullName evidence="3">N-acetylmuramoyl-L-alanine amidase</fullName>
        <ecNumber evidence="3">3.5.1.28</ecNumber>
    </recommendedName>
</protein>
<dbReference type="PANTHER" id="PTHR30404:SF6">
    <property type="entry name" value="N-ACETYLMURAMOYL-L-ALANINE AMIDASE AMIB"/>
    <property type="match status" value="1"/>
</dbReference>
<dbReference type="InterPro" id="IPR018392">
    <property type="entry name" value="LysM"/>
</dbReference>
<accession>A0ABQ4PCJ7</accession>
<evidence type="ECO:0000256" key="4">
    <source>
        <dbReference type="ARBA" id="ARBA00022801"/>
    </source>
</evidence>
<dbReference type="PANTHER" id="PTHR30404">
    <property type="entry name" value="N-ACETYLMURAMOYL-L-ALANINE AMIDASE"/>
    <property type="match status" value="1"/>
</dbReference>
<dbReference type="SMART" id="SM00257">
    <property type="entry name" value="LysM"/>
    <property type="match status" value="1"/>
</dbReference>
<evidence type="ECO:0000313" key="9">
    <source>
        <dbReference type="Proteomes" id="UP000761574"/>
    </source>
</evidence>
<name>A0ABQ4PCJ7_9GAMM</name>
<dbReference type="PROSITE" id="PS51782">
    <property type="entry name" value="LYSM"/>
    <property type="match status" value="1"/>
</dbReference>
<evidence type="ECO:0000256" key="1">
    <source>
        <dbReference type="ARBA" id="ARBA00001561"/>
    </source>
</evidence>
<dbReference type="EMBL" id="BPFB01000012">
    <property type="protein sequence ID" value="GIU45263.1"/>
    <property type="molecule type" value="Genomic_DNA"/>
</dbReference>
<feature type="domain" description="LysM" evidence="7">
    <location>
        <begin position="394"/>
        <end position="437"/>
    </location>
</feature>
<evidence type="ECO:0000256" key="6">
    <source>
        <dbReference type="SAM" id="SignalP"/>
    </source>
</evidence>
<evidence type="ECO:0000256" key="3">
    <source>
        <dbReference type="ARBA" id="ARBA00011901"/>
    </source>
</evidence>
<organism evidence="8 9">
    <name type="scientific">Shewanella algidipiscicola</name>
    <dbReference type="NCBI Taxonomy" id="614070"/>
    <lineage>
        <taxon>Bacteria</taxon>
        <taxon>Pseudomonadati</taxon>
        <taxon>Pseudomonadota</taxon>
        <taxon>Gammaproteobacteria</taxon>
        <taxon>Alteromonadales</taxon>
        <taxon>Shewanellaceae</taxon>
        <taxon>Shewanella</taxon>
    </lineage>
</organism>
<feature type="chain" id="PRO_5045082198" description="N-acetylmuramoyl-L-alanine amidase" evidence="6">
    <location>
        <begin position="25"/>
        <end position="440"/>
    </location>
</feature>
<dbReference type="Gene3D" id="3.40.630.40">
    <property type="entry name" value="Zn-dependent exopeptidases"/>
    <property type="match status" value="1"/>
</dbReference>
<dbReference type="EC" id="3.5.1.28" evidence="3"/>
<dbReference type="Gene3D" id="2.60.40.3500">
    <property type="match status" value="1"/>
</dbReference>
<sequence>MITTDSIIKRVLLLLLLCVPAAIAHSANRLDGVRIWAAPESTRVVFDLRQPPQYSHFTLTNPYRLVVDLSGTSTAMDLSKIENNSKLVKKVRISQPPKKGTLRLVIDLVKPVKANLFALTPTAPYGNRLVVDLDGGGPDKPVVKAQSVPELRDVIVAIDAGHGGDDPGSIGPKGTYEKKVVLQIAKKVEAKINATPGMKAVMTRSGDYFVNLNKRSEIARTSKADLLVSIHADAFTSPQPQGASVWVLSMRRANSEIGRWLEQKEKHSELLGGAGEIIQNADNEQYLAMTLLDMSMDRSMAISHNIAGDVLLNLGKVTKLHKHQPEAASFAVLKSPDIPSILVETGFISNHKEERLLTQREHQNNIANAVHKGILRYFETNPPANTLLANRGTLSHKVEKGESLSVIAHRYQVSVSSIKKANNLKSNTVRIGQKLVIPRA</sequence>
<dbReference type="Pfam" id="PF11741">
    <property type="entry name" value="AMIN"/>
    <property type="match status" value="1"/>
</dbReference>
<evidence type="ECO:0000259" key="7">
    <source>
        <dbReference type="PROSITE" id="PS51782"/>
    </source>
</evidence>